<evidence type="ECO:0000256" key="16">
    <source>
        <dbReference type="SAM" id="Phobius"/>
    </source>
</evidence>
<keyword evidence="16" id="KW-0472">Membrane</keyword>
<evidence type="ECO:0000256" key="3">
    <source>
        <dbReference type="ARBA" id="ARBA00004496"/>
    </source>
</evidence>
<dbReference type="PRINTS" id="PR00344">
    <property type="entry name" value="BCTRLSENSOR"/>
</dbReference>
<dbReference type="GO" id="GO:0000155">
    <property type="term" value="F:phosphorelay sensor kinase activity"/>
    <property type="evidence" value="ECO:0007669"/>
    <property type="project" value="InterPro"/>
</dbReference>
<gene>
    <name evidence="18" type="ORF">EZ428_05505</name>
</gene>
<evidence type="ECO:0000256" key="13">
    <source>
        <dbReference type="ARBA" id="ARBA00023014"/>
    </source>
</evidence>
<comment type="subcellular location">
    <subcellularLocation>
        <location evidence="3">Cytoplasm</location>
    </subcellularLocation>
</comment>
<dbReference type="Gene3D" id="3.30.565.10">
    <property type="entry name" value="Histidine kinase-like ATPase, C-terminal domain"/>
    <property type="match status" value="1"/>
</dbReference>
<evidence type="ECO:0000256" key="12">
    <source>
        <dbReference type="ARBA" id="ARBA00023012"/>
    </source>
</evidence>
<dbReference type="AlphaFoldDB" id="A0A4R0N4D3"/>
<comment type="cofactor">
    <cofactor evidence="2">
        <name>[4Fe-4S] cluster</name>
        <dbReference type="ChEBI" id="CHEBI:49883"/>
    </cofactor>
</comment>
<evidence type="ECO:0000256" key="6">
    <source>
        <dbReference type="ARBA" id="ARBA00022485"/>
    </source>
</evidence>
<feature type="transmembrane region" description="Helical" evidence="16">
    <location>
        <begin position="12"/>
        <end position="31"/>
    </location>
</feature>
<dbReference type="GO" id="GO:0046983">
    <property type="term" value="F:protein dimerization activity"/>
    <property type="evidence" value="ECO:0007669"/>
    <property type="project" value="InterPro"/>
</dbReference>
<keyword evidence="10" id="KW-0418">Kinase</keyword>
<dbReference type="InterPro" id="IPR005467">
    <property type="entry name" value="His_kinase_dom"/>
</dbReference>
<evidence type="ECO:0000313" key="19">
    <source>
        <dbReference type="Proteomes" id="UP000292884"/>
    </source>
</evidence>
<evidence type="ECO:0000256" key="11">
    <source>
        <dbReference type="ARBA" id="ARBA00023004"/>
    </source>
</evidence>
<keyword evidence="12" id="KW-0902">Two-component regulatory system</keyword>
<evidence type="ECO:0000256" key="1">
    <source>
        <dbReference type="ARBA" id="ARBA00000085"/>
    </source>
</evidence>
<dbReference type="InterPro" id="IPR036890">
    <property type="entry name" value="HATPase_C_sf"/>
</dbReference>
<feature type="domain" description="Histidine kinase" evidence="17">
    <location>
        <begin position="69"/>
        <end position="263"/>
    </location>
</feature>
<proteinExistence type="predicted"/>
<dbReference type="GO" id="GO:0016020">
    <property type="term" value="C:membrane"/>
    <property type="evidence" value="ECO:0007669"/>
    <property type="project" value="InterPro"/>
</dbReference>
<dbReference type="RefSeq" id="WP_131552094.1">
    <property type="nucleotide sequence ID" value="NZ_SJSK01000001.1"/>
</dbReference>
<keyword evidence="8" id="KW-0808">Transferase</keyword>
<evidence type="ECO:0000256" key="7">
    <source>
        <dbReference type="ARBA" id="ARBA00022490"/>
    </source>
</evidence>
<keyword evidence="19" id="KW-1185">Reference proteome</keyword>
<dbReference type="GO" id="GO:0051539">
    <property type="term" value="F:4 iron, 4 sulfur cluster binding"/>
    <property type="evidence" value="ECO:0007669"/>
    <property type="project" value="UniProtKB-KW"/>
</dbReference>
<keyword evidence="13" id="KW-0411">Iron-sulfur</keyword>
<dbReference type="Pfam" id="PF07730">
    <property type="entry name" value="HisKA_3"/>
    <property type="match status" value="1"/>
</dbReference>
<dbReference type="SUPFAM" id="SSF55874">
    <property type="entry name" value="ATPase domain of HSP90 chaperone/DNA topoisomerase II/histidine kinase"/>
    <property type="match status" value="1"/>
</dbReference>
<evidence type="ECO:0000256" key="10">
    <source>
        <dbReference type="ARBA" id="ARBA00022777"/>
    </source>
</evidence>
<dbReference type="InterPro" id="IPR004358">
    <property type="entry name" value="Sig_transdc_His_kin-like_C"/>
</dbReference>
<keyword evidence="6" id="KW-0004">4Fe-4S</keyword>
<dbReference type="SMART" id="SM00387">
    <property type="entry name" value="HATPase_c"/>
    <property type="match status" value="1"/>
</dbReference>
<dbReference type="InterPro" id="IPR011712">
    <property type="entry name" value="Sig_transdc_His_kin_sub3_dim/P"/>
</dbReference>
<dbReference type="InterPro" id="IPR003594">
    <property type="entry name" value="HATPase_dom"/>
</dbReference>
<dbReference type="Gene3D" id="1.20.5.1930">
    <property type="match status" value="1"/>
</dbReference>
<evidence type="ECO:0000313" key="18">
    <source>
        <dbReference type="EMBL" id="TCC94233.1"/>
    </source>
</evidence>
<keyword evidence="9" id="KW-0479">Metal-binding</keyword>
<evidence type="ECO:0000256" key="5">
    <source>
        <dbReference type="ARBA" id="ARBA00017322"/>
    </source>
</evidence>
<dbReference type="Proteomes" id="UP000292884">
    <property type="component" value="Unassembled WGS sequence"/>
</dbReference>
<dbReference type="CDD" id="cd16917">
    <property type="entry name" value="HATPase_UhpB-NarQ-NarX-like"/>
    <property type="match status" value="1"/>
</dbReference>
<dbReference type="GO" id="GO:0046872">
    <property type="term" value="F:metal ion binding"/>
    <property type="evidence" value="ECO:0007669"/>
    <property type="project" value="UniProtKB-KW"/>
</dbReference>
<keyword evidence="7" id="KW-0963">Cytoplasm</keyword>
<dbReference type="EC" id="2.7.13.3" evidence="4"/>
<comment type="function">
    <text evidence="14">Member of the two-component regulatory system NreB/NreC involved in the control of dissimilatory nitrate/nitrite reduction in response to oxygen. NreB functions as a direct oxygen sensor histidine kinase which is autophosphorylated, in the absence of oxygen, probably at the conserved histidine residue, and transfers its phosphate group probably to a conserved aspartate residue of NreC. NreB/NreC activates the expression of the nitrate (narGHJI) and nitrite (nir) reductase operons, as well as the putative nitrate transporter gene narT.</text>
</comment>
<evidence type="ECO:0000256" key="9">
    <source>
        <dbReference type="ARBA" id="ARBA00022723"/>
    </source>
</evidence>
<evidence type="ECO:0000256" key="8">
    <source>
        <dbReference type="ARBA" id="ARBA00022679"/>
    </source>
</evidence>
<protein>
    <recommendedName>
        <fullName evidence="5">Oxygen sensor histidine kinase NreB</fullName>
        <ecNumber evidence="4">2.7.13.3</ecNumber>
    </recommendedName>
    <alternativeName>
        <fullName evidence="15">Nitrogen regulation protein B</fullName>
    </alternativeName>
</protein>
<dbReference type="Pfam" id="PF02518">
    <property type="entry name" value="HATPase_c"/>
    <property type="match status" value="1"/>
</dbReference>
<comment type="catalytic activity">
    <reaction evidence="1">
        <text>ATP + protein L-histidine = ADP + protein N-phospho-L-histidine.</text>
        <dbReference type="EC" id="2.7.13.3"/>
    </reaction>
</comment>
<comment type="caution">
    <text evidence="18">The sequence shown here is derived from an EMBL/GenBank/DDBJ whole genome shotgun (WGS) entry which is preliminary data.</text>
</comment>
<reference evidence="18 19" key="1">
    <citation type="submission" date="2019-02" db="EMBL/GenBank/DDBJ databases">
        <title>Pedobacter sp. RP-1-13 sp. nov., isolated from Arctic soil.</title>
        <authorList>
            <person name="Dahal R.H."/>
        </authorList>
    </citation>
    <scope>NUCLEOTIDE SEQUENCE [LARGE SCALE GENOMIC DNA]</scope>
    <source>
        <strain evidence="18 19">RP-1-13</strain>
    </source>
</reference>
<evidence type="ECO:0000256" key="2">
    <source>
        <dbReference type="ARBA" id="ARBA00001966"/>
    </source>
</evidence>
<evidence type="ECO:0000259" key="17">
    <source>
        <dbReference type="PROSITE" id="PS50109"/>
    </source>
</evidence>
<keyword evidence="16" id="KW-1133">Transmembrane helix</keyword>
<sequence length="263" mass="29964">MQVSSKEIISLITLTSIIFLIAPLFLIRYVLLYNKKKRRHKEEKLLMQEVYETELLKTRMEVQEQTLKTVAYDLHDNIGQLLSLTSVTLSTIDVNDPRSVTEKIDFITDLTLRSISEVKALSKLLHSEELIKMGLIEAIAFELSWLQRSDQFAITFNRPNDLGTTLKNDQRTIVFRLFQEIINNIIQHAKATEIVINLAQADHHIHLEISDNGVGFDMDELYNLKKGMGLSNIKKRAEMLNGIATINSIMGKGTSIKVIVPTN</sequence>
<dbReference type="OrthoDB" id="5401121at2"/>
<evidence type="ECO:0000256" key="14">
    <source>
        <dbReference type="ARBA" id="ARBA00024827"/>
    </source>
</evidence>
<accession>A0A4R0N4D3</accession>
<dbReference type="InterPro" id="IPR050482">
    <property type="entry name" value="Sensor_HK_TwoCompSys"/>
</dbReference>
<dbReference type="EMBL" id="SJSK01000001">
    <property type="protein sequence ID" value="TCC94233.1"/>
    <property type="molecule type" value="Genomic_DNA"/>
</dbReference>
<name>A0A4R0N4D3_9SPHI</name>
<keyword evidence="11" id="KW-0408">Iron</keyword>
<dbReference type="PANTHER" id="PTHR24421">
    <property type="entry name" value="NITRATE/NITRITE SENSOR PROTEIN NARX-RELATED"/>
    <property type="match status" value="1"/>
</dbReference>
<keyword evidence="16" id="KW-0812">Transmembrane</keyword>
<dbReference type="PROSITE" id="PS50109">
    <property type="entry name" value="HIS_KIN"/>
    <property type="match status" value="1"/>
</dbReference>
<evidence type="ECO:0000256" key="15">
    <source>
        <dbReference type="ARBA" id="ARBA00030800"/>
    </source>
</evidence>
<evidence type="ECO:0000256" key="4">
    <source>
        <dbReference type="ARBA" id="ARBA00012438"/>
    </source>
</evidence>
<organism evidence="18 19">
    <name type="scientific">Pedobacter frigiditerrae</name>
    <dbReference type="NCBI Taxonomy" id="2530452"/>
    <lineage>
        <taxon>Bacteria</taxon>
        <taxon>Pseudomonadati</taxon>
        <taxon>Bacteroidota</taxon>
        <taxon>Sphingobacteriia</taxon>
        <taxon>Sphingobacteriales</taxon>
        <taxon>Sphingobacteriaceae</taxon>
        <taxon>Pedobacter</taxon>
    </lineage>
</organism>
<dbReference type="GO" id="GO:0005737">
    <property type="term" value="C:cytoplasm"/>
    <property type="evidence" value="ECO:0007669"/>
    <property type="project" value="UniProtKB-SubCell"/>
</dbReference>